<evidence type="ECO:0000313" key="2">
    <source>
        <dbReference type="EMBL" id="JAP78028.1"/>
    </source>
</evidence>
<organism evidence="2">
    <name type="scientific">Rhipicephalus appendiculatus</name>
    <name type="common">Brown ear tick</name>
    <dbReference type="NCBI Taxonomy" id="34631"/>
    <lineage>
        <taxon>Eukaryota</taxon>
        <taxon>Metazoa</taxon>
        <taxon>Ecdysozoa</taxon>
        <taxon>Arthropoda</taxon>
        <taxon>Chelicerata</taxon>
        <taxon>Arachnida</taxon>
        <taxon>Acari</taxon>
        <taxon>Parasitiformes</taxon>
        <taxon>Ixodida</taxon>
        <taxon>Ixodoidea</taxon>
        <taxon>Ixodidae</taxon>
        <taxon>Rhipicephalinae</taxon>
        <taxon>Rhipicephalus</taxon>
        <taxon>Rhipicephalus</taxon>
    </lineage>
</organism>
<name>A0A131YHK7_RHIAP</name>
<dbReference type="AlphaFoldDB" id="A0A131YHK7"/>
<reference evidence="2" key="1">
    <citation type="journal article" date="2016" name="Ticks Tick Borne Dis.">
        <title>De novo assembly and annotation of the salivary gland transcriptome of Rhipicephalus appendiculatus male and female ticks during blood feeding.</title>
        <authorList>
            <person name="de Castro M.H."/>
            <person name="de Klerk D."/>
            <person name="Pienaar R."/>
            <person name="Latif A.A."/>
            <person name="Rees D.J."/>
            <person name="Mans B.J."/>
        </authorList>
    </citation>
    <scope>NUCLEOTIDE SEQUENCE</scope>
    <source>
        <tissue evidence="2">Salivary glands</tissue>
    </source>
</reference>
<feature type="chain" id="PRO_5007285159" evidence="1">
    <location>
        <begin position="22"/>
        <end position="111"/>
    </location>
</feature>
<evidence type="ECO:0000256" key="1">
    <source>
        <dbReference type="SAM" id="SignalP"/>
    </source>
</evidence>
<sequence length="111" mass="12532">MHIGYFLAIILLQASLRPCQKTKGPNGCTPGALPRGTYGVNCTYGDETVRHGKIKGRLPPSCLGLYCWNGTLTPIRCQIPKPRSISGETYVRPNETWPRCCYWRRQCPYVE</sequence>
<dbReference type="EMBL" id="GEDV01010529">
    <property type="protein sequence ID" value="JAP78028.1"/>
    <property type="molecule type" value="Transcribed_RNA"/>
</dbReference>
<keyword evidence="1" id="KW-0732">Signal</keyword>
<protein>
    <submittedName>
        <fullName evidence="2">8.9 kDa family member</fullName>
    </submittedName>
</protein>
<proteinExistence type="predicted"/>
<feature type="signal peptide" evidence="1">
    <location>
        <begin position="1"/>
        <end position="21"/>
    </location>
</feature>
<accession>A0A131YHK7</accession>